<sequence length="175" mass="19635">MTVLARILDLRTTRRGRTLALVRPATWSEAVPLLAEETELALAARPDGGTFLARAVIERVCGDTGWVAEITGHDARHGLARTFLRPQTDYDQAEAHGHHGVLDAWTLRPRRVYELSRPVGPAPKNWRSIRRSLGLRARVTAEQRAFVRVDAEGDIIEITRQEVEAWLGVALEWMS</sequence>
<dbReference type="OrthoDB" id="4246706at2"/>
<reference evidence="1 2" key="1">
    <citation type="submission" date="2017-10" db="EMBL/GenBank/DDBJ databases">
        <title>Streptomyces alboflavus Genome sequencing and assembly.</title>
        <authorList>
            <person name="Wang Y."/>
            <person name="Du B."/>
            <person name="Ding Y."/>
            <person name="Liu H."/>
            <person name="Hou Q."/>
            <person name="Liu K."/>
            <person name="Wang C."/>
            <person name="Yao L."/>
        </authorList>
    </citation>
    <scope>NUCLEOTIDE SEQUENCE [LARGE SCALE GENOMIC DNA]</scope>
    <source>
        <strain evidence="1 2">MDJK44</strain>
        <plasmid evidence="2">Plasmid pmdjk44.1</plasmid>
    </source>
</reference>
<dbReference type="RefSeq" id="WP_100112486.1">
    <property type="nucleotide sequence ID" value="NZ_CP023976.1"/>
</dbReference>
<accession>A0A291W3U3</accession>
<organism evidence="1 2">
    <name type="scientific">Streptomyces alboflavus</name>
    <dbReference type="NCBI Taxonomy" id="67267"/>
    <lineage>
        <taxon>Bacteria</taxon>
        <taxon>Bacillati</taxon>
        <taxon>Actinomycetota</taxon>
        <taxon>Actinomycetes</taxon>
        <taxon>Kitasatosporales</taxon>
        <taxon>Streptomycetaceae</taxon>
        <taxon>Streptomyces</taxon>
    </lineage>
</organism>
<gene>
    <name evidence="1" type="ORF">SMD44_p10165</name>
</gene>
<dbReference type="AlphaFoldDB" id="A0A291W3U3"/>
<geneLocation type="plasmid" evidence="2">
    <name>pmdjk44.1</name>
</geneLocation>
<dbReference type="EMBL" id="CP023976">
    <property type="protein sequence ID" value="ATM24664.1"/>
    <property type="molecule type" value="Genomic_DNA"/>
</dbReference>
<dbReference type="KEGG" id="salf:SMD44_p10165"/>
<name>A0A291W3U3_9ACTN</name>
<evidence type="ECO:0000313" key="2">
    <source>
        <dbReference type="Proteomes" id="UP000195880"/>
    </source>
</evidence>
<keyword evidence="1" id="KW-0614">Plasmid</keyword>
<proteinExistence type="predicted"/>
<protein>
    <submittedName>
        <fullName evidence="1">Uncharacterized protein</fullName>
    </submittedName>
</protein>
<evidence type="ECO:0000313" key="1">
    <source>
        <dbReference type="EMBL" id="ATM24664.1"/>
    </source>
</evidence>
<keyword evidence="2" id="KW-1185">Reference proteome</keyword>
<dbReference type="Proteomes" id="UP000195880">
    <property type="component" value="Plasmid pMDJK44.1"/>
</dbReference>